<dbReference type="InterPro" id="IPR011047">
    <property type="entry name" value="Quinoprotein_ADH-like_sf"/>
</dbReference>
<dbReference type="InterPro" id="IPR001680">
    <property type="entry name" value="WD40_rpt"/>
</dbReference>
<dbReference type="Pfam" id="PF00400">
    <property type="entry name" value="WD40"/>
    <property type="match status" value="1"/>
</dbReference>
<name>K2MAY1_TRYCR</name>
<dbReference type="SUPFAM" id="SSF50978">
    <property type="entry name" value="WD40 repeat-like"/>
    <property type="match status" value="1"/>
</dbReference>
<dbReference type="Proteomes" id="UP000007350">
    <property type="component" value="Unassembled WGS sequence"/>
</dbReference>
<organism evidence="4 5">
    <name type="scientific">Trypanosoma cruzi marinkellei</name>
    <dbReference type="NCBI Taxonomy" id="85056"/>
    <lineage>
        <taxon>Eukaryota</taxon>
        <taxon>Discoba</taxon>
        <taxon>Euglenozoa</taxon>
        <taxon>Kinetoplastea</taxon>
        <taxon>Metakinetoplastina</taxon>
        <taxon>Trypanosomatida</taxon>
        <taxon>Trypanosomatidae</taxon>
        <taxon>Trypanosoma</taxon>
        <taxon>Schizotrypanum</taxon>
    </lineage>
</organism>
<feature type="region of interest" description="Disordered" evidence="3">
    <location>
        <begin position="434"/>
        <end position="483"/>
    </location>
</feature>
<dbReference type="PROSITE" id="PS50082">
    <property type="entry name" value="WD_REPEATS_2"/>
    <property type="match status" value="2"/>
</dbReference>
<feature type="region of interest" description="Disordered" evidence="3">
    <location>
        <begin position="209"/>
        <end position="228"/>
    </location>
</feature>
<evidence type="ECO:0000256" key="2">
    <source>
        <dbReference type="PROSITE-ProRule" id="PRU00221"/>
    </source>
</evidence>
<dbReference type="Gene3D" id="2.130.10.10">
    <property type="entry name" value="YVTN repeat-like/Quinoprotein amine dehydrogenase"/>
    <property type="match status" value="3"/>
</dbReference>
<feature type="repeat" description="WD" evidence="2">
    <location>
        <begin position="26"/>
        <end position="67"/>
    </location>
</feature>
<dbReference type="OrthoDB" id="273340at2759"/>
<gene>
    <name evidence="4" type="ORF">MOQ_003840</name>
</gene>
<evidence type="ECO:0000313" key="5">
    <source>
        <dbReference type="Proteomes" id="UP000007350"/>
    </source>
</evidence>
<reference evidence="4 5" key="1">
    <citation type="journal article" date="2012" name="BMC Genomics">
        <title>Comparative genomic analysis of human infective Trypanosoma cruzi lineages with the bat-restricted subspecies T. cruzi marinkellei.</title>
        <authorList>
            <person name="Franzen O."/>
            <person name="Talavera-Lopez C."/>
            <person name="Ochaya S."/>
            <person name="Butler C.E."/>
            <person name="Messenger L.A."/>
            <person name="Lewis M.D."/>
            <person name="Llewellyn M.S."/>
            <person name="Marinkelle C.J."/>
            <person name="Tyler K.M."/>
            <person name="Miles M.A."/>
            <person name="Andersson B."/>
        </authorList>
    </citation>
    <scope>NUCLEOTIDE SEQUENCE [LARGE SCALE GENOMIC DNA]</scope>
    <source>
        <strain evidence="4 5">B7</strain>
    </source>
</reference>
<dbReference type="InterPro" id="IPR015943">
    <property type="entry name" value="WD40/YVTN_repeat-like_dom_sf"/>
</dbReference>
<feature type="region of interest" description="Disordered" evidence="3">
    <location>
        <begin position="516"/>
        <end position="555"/>
    </location>
</feature>
<protein>
    <submittedName>
        <fullName evidence="4">Uncharacterized protein</fullName>
    </submittedName>
</protein>
<dbReference type="PANTHER" id="PTHR44324:SF4">
    <property type="entry name" value="WD40 REPEAT DOMAIN 95"/>
    <property type="match status" value="1"/>
</dbReference>
<dbReference type="SMART" id="SM00320">
    <property type="entry name" value="WD40"/>
    <property type="match status" value="4"/>
</dbReference>
<keyword evidence="1" id="KW-0677">Repeat</keyword>
<sequence>MSRLQVPYVTLGDGVPTPDRPPAVHPNGHTKRITCICWHETRNLVVTGGADRIIIFWTPSSSRQLYRIDLRVFSTSSGSSGTPIDASFFEPSPQSPLLLILDTRRMLYFIDTVSYQCLHILRDDGLSSFKAGDMLRARYDLVDHRLILGGRHVRSWDIRQRDEYPEGYFGHRRPVIGLAYQRTWNLWVSADDSVVIIWNTKVVDLRVGQESSTEQEREEGDESKSASHSTLQLAKKGCRWTAQTDLVRSWSVDGGICCFAVDQSESSHVFVALLRERNILEYNSFNGSVLRSFDFPAEMGDISSLACGVTTGGRAFLRPVAFLCGTFEREESPNGTTALYALGAESDVISAVESTSNVHRSILTTGVGVSCAIIVAALGLVVVGHRGGISVTPVAEATTCPIACLRLTDTPVRGKLDKKGGKRGETVAALDQQRIPTQHPRTTTTTTTTTVAPSTSTTTSPHHGQRRSLAYPNMHSDEKGHCRPSPPLDLVALLTGPLLQDPVALTREFMQQRERYLFHNDRPKRSSTGTSLQSRTESNATSSENEEEEKNGKVAGSPPLLLFSDEFIASSSVFSGNFGVLLREQLAALGYVGHIVPIRETGYAVSGGDDGVVQFWNLRTLSEVMRYRVTYTLEAVTAMEVSDDAFHLAVGDANGYILLLDIHLIAWDSAVPLEMVSGIESDVCVLRRWRGHRQSATSVRFVRQTEGMIHRSTVQSHTSKKNVPLRRSLRQGLESDVVAADDNSNNEVKTESNQSNKTDHFLALVVRTATSTHGVGRPGRL</sequence>
<dbReference type="AlphaFoldDB" id="K2MAY1"/>
<accession>K2MAY1</accession>
<feature type="compositionally biased region" description="Polar residues" evidence="3">
    <location>
        <begin position="526"/>
        <end position="535"/>
    </location>
</feature>
<dbReference type="InterPro" id="IPR036322">
    <property type="entry name" value="WD40_repeat_dom_sf"/>
</dbReference>
<keyword evidence="2" id="KW-0853">WD repeat</keyword>
<feature type="repeat" description="WD" evidence="2">
    <location>
        <begin position="605"/>
        <end position="626"/>
    </location>
</feature>
<evidence type="ECO:0000256" key="3">
    <source>
        <dbReference type="SAM" id="MobiDB-lite"/>
    </source>
</evidence>
<evidence type="ECO:0000313" key="4">
    <source>
        <dbReference type="EMBL" id="EKF32313.1"/>
    </source>
</evidence>
<comment type="caution">
    <text evidence="4">The sequence shown here is derived from an EMBL/GenBank/DDBJ whole genome shotgun (WGS) entry which is preliminary data.</text>
</comment>
<keyword evidence="5" id="KW-1185">Reference proteome</keyword>
<evidence type="ECO:0000256" key="1">
    <source>
        <dbReference type="ARBA" id="ARBA00022737"/>
    </source>
</evidence>
<proteinExistence type="predicted"/>
<dbReference type="PANTHER" id="PTHR44324">
    <property type="entry name" value="WD40 REPEAT DOMAIN 95"/>
    <property type="match status" value="1"/>
</dbReference>
<dbReference type="SUPFAM" id="SSF50998">
    <property type="entry name" value="Quinoprotein alcohol dehydrogenase-like"/>
    <property type="match status" value="1"/>
</dbReference>
<dbReference type="EMBL" id="AHKC01009914">
    <property type="protein sequence ID" value="EKF32313.1"/>
    <property type="molecule type" value="Genomic_DNA"/>
</dbReference>
<dbReference type="InterPro" id="IPR051242">
    <property type="entry name" value="WD-EF-hand_domain"/>
</dbReference>
<feature type="compositionally biased region" description="Low complexity" evidence="3">
    <location>
        <begin position="437"/>
        <end position="462"/>
    </location>
</feature>
<dbReference type="PROSITE" id="PS50294">
    <property type="entry name" value="WD_REPEATS_REGION"/>
    <property type="match status" value="1"/>
</dbReference>